<dbReference type="FunFam" id="3.40.640.10:FF:000030">
    <property type="entry name" value="Low-specificity L-threonine aldolase"/>
    <property type="match status" value="1"/>
</dbReference>
<feature type="domain" description="Aromatic amino acid beta-eliminating lyase/threonine aldolase" evidence="6">
    <location>
        <begin position="5"/>
        <end position="288"/>
    </location>
</feature>
<organism evidence="7 8">
    <name type="scientific">Anatilimnocola aggregata</name>
    <dbReference type="NCBI Taxonomy" id="2528021"/>
    <lineage>
        <taxon>Bacteria</taxon>
        <taxon>Pseudomonadati</taxon>
        <taxon>Planctomycetota</taxon>
        <taxon>Planctomycetia</taxon>
        <taxon>Pirellulales</taxon>
        <taxon>Pirellulaceae</taxon>
        <taxon>Anatilimnocola</taxon>
    </lineage>
</organism>
<gene>
    <name evidence="7" type="primary">ltaA</name>
    <name evidence="7" type="ORF">ETAA8_69110</name>
</gene>
<name>A0A517YNE9_9BACT</name>
<proteinExistence type="inferred from homology"/>
<evidence type="ECO:0000256" key="5">
    <source>
        <dbReference type="PIRSR" id="PIRSR017617-1"/>
    </source>
</evidence>
<dbReference type="CDD" id="cd06502">
    <property type="entry name" value="TA_like"/>
    <property type="match status" value="1"/>
</dbReference>
<dbReference type="Pfam" id="PF01212">
    <property type="entry name" value="Beta_elim_lyase"/>
    <property type="match status" value="1"/>
</dbReference>
<keyword evidence="8" id="KW-1185">Reference proteome</keyword>
<dbReference type="InterPro" id="IPR023603">
    <property type="entry name" value="Low_specificity_L-TA-like"/>
</dbReference>
<evidence type="ECO:0000259" key="6">
    <source>
        <dbReference type="Pfam" id="PF01212"/>
    </source>
</evidence>
<dbReference type="InterPro" id="IPR015424">
    <property type="entry name" value="PyrdxlP-dep_Trfase"/>
</dbReference>
<evidence type="ECO:0000256" key="2">
    <source>
        <dbReference type="ARBA" id="ARBA00006966"/>
    </source>
</evidence>
<evidence type="ECO:0000313" key="7">
    <source>
        <dbReference type="EMBL" id="QDU31751.1"/>
    </source>
</evidence>
<dbReference type="GO" id="GO:0005829">
    <property type="term" value="C:cytosol"/>
    <property type="evidence" value="ECO:0007669"/>
    <property type="project" value="TreeGrafter"/>
</dbReference>
<dbReference type="PIRSF" id="PIRSF017617">
    <property type="entry name" value="Thr_aldolase"/>
    <property type="match status" value="1"/>
</dbReference>
<evidence type="ECO:0000256" key="3">
    <source>
        <dbReference type="ARBA" id="ARBA00022898"/>
    </source>
</evidence>
<accession>A0A517YNE9</accession>
<dbReference type="RefSeq" id="WP_145099394.1">
    <property type="nucleotide sequence ID" value="NZ_CP036274.1"/>
</dbReference>
<dbReference type="EC" id="4.1.2.49" evidence="7"/>
<feature type="modified residue" description="N6-(pyridoxal phosphate)lysine" evidence="5">
    <location>
        <position position="201"/>
    </location>
</feature>
<protein>
    <submittedName>
        <fullName evidence="7">L-allo-threonine aldolase</fullName>
        <ecNumber evidence="7">4.1.2.49</ecNumber>
    </submittedName>
</protein>
<evidence type="ECO:0000256" key="4">
    <source>
        <dbReference type="ARBA" id="ARBA00023239"/>
    </source>
</evidence>
<keyword evidence="4 7" id="KW-0456">Lyase</keyword>
<dbReference type="NCBIfam" id="NF041359">
    <property type="entry name" value="GntG_guanitoxin"/>
    <property type="match status" value="1"/>
</dbReference>
<dbReference type="InterPro" id="IPR001597">
    <property type="entry name" value="ArAA_b-elim_lyase/Thr_aldolase"/>
</dbReference>
<dbReference type="Proteomes" id="UP000315017">
    <property type="component" value="Chromosome"/>
</dbReference>
<dbReference type="OrthoDB" id="9774495at2"/>
<dbReference type="GO" id="GO:0006567">
    <property type="term" value="P:L-threonine catabolic process"/>
    <property type="evidence" value="ECO:0007669"/>
    <property type="project" value="TreeGrafter"/>
</dbReference>
<evidence type="ECO:0000256" key="1">
    <source>
        <dbReference type="ARBA" id="ARBA00001933"/>
    </source>
</evidence>
<dbReference type="InterPro" id="IPR015421">
    <property type="entry name" value="PyrdxlP-dep_Trfase_major"/>
</dbReference>
<reference evidence="7 8" key="1">
    <citation type="submission" date="2019-02" db="EMBL/GenBank/DDBJ databases">
        <title>Deep-cultivation of Planctomycetes and their phenomic and genomic characterization uncovers novel biology.</title>
        <authorList>
            <person name="Wiegand S."/>
            <person name="Jogler M."/>
            <person name="Boedeker C."/>
            <person name="Pinto D."/>
            <person name="Vollmers J."/>
            <person name="Rivas-Marin E."/>
            <person name="Kohn T."/>
            <person name="Peeters S.H."/>
            <person name="Heuer A."/>
            <person name="Rast P."/>
            <person name="Oberbeckmann S."/>
            <person name="Bunk B."/>
            <person name="Jeske O."/>
            <person name="Meyerdierks A."/>
            <person name="Storesund J.E."/>
            <person name="Kallscheuer N."/>
            <person name="Luecker S."/>
            <person name="Lage O.M."/>
            <person name="Pohl T."/>
            <person name="Merkel B.J."/>
            <person name="Hornburger P."/>
            <person name="Mueller R.-W."/>
            <person name="Bruemmer F."/>
            <person name="Labrenz M."/>
            <person name="Spormann A.M."/>
            <person name="Op den Camp H."/>
            <person name="Overmann J."/>
            <person name="Amann R."/>
            <person name="Jetten M.S.M."/>
            <person name="Mascher T."/>
            <person name="Medema M.H."/>
            <person name="Devos D.P."/>
            <person name="Kaster A.-K."/>
            <person name="Ovreas L."/>
            <person name="Rohde M."/>
            <person name="Galperin M.Y."/>
            <person name="Jogler C."/>
        </authorList>
    </citation>
    <scope>NUCLEOTIDE SEQUENCE [LARGE SCALE GENOMIC DNA]</scope>
    <source>
        <strain evidence="7 8">ETA_A8</strain>
    </source>
</reference>
<dbReference type="Gene3D" id="3.40.640.10">
    <property type="entry name" value="Type I PLP-dependent aspartate aminotransferase-like (Major domain)"/>
    <property type="match status" value="1"/>
</dbReference>
<dbReference type="GO" id="GO:0006545">
    <property type="term" value="P:glycine biosynthetic process"/>
    <property type="evidence" value="ECO:0007669"/>
    <property type="project" value="TreeGrafter"/>
</dbReference>
<evidence type="ECO:0000313" key="8">
    <source>
        <dbReference type="Proteomes" id="UP000315017"/>
    </source>
</evidence>
<dbReference type="PANTHER" id="PTHR48097:SF9">
    <property type="entry name" value="L-THREONINE ALDOLASE"/>
    <property type="match status" value="1"/>
</dbReference>
<dbReference type="SUPFAM" id="SSF53383">
    <property type="entry name" value="PLP-dependent transferases"/>
    <property type="match status" value="1"/>
</dbReference>
<keyword evidence="3" id="KW-0663">Pyridoxal phosphate</keyword>
<comment type="cofactor">
    <cofactor evidence="1">
        <name>pyridoxal 5'-phosphate</name>
        <dbReference type="ChEBI" id="CHEBI:597326"/>
    </cofactor>
</comment>
<dbReference type="EMBL" id="CP036274">
    <property type="protein sequence ID" value="QDU31751.1"/>
    <property type="molecule type" value="Genomic_DNA"/>
</dbReference>
<dbReference type="GO" id="GO:0008732">
    <property type="term" value="F:L-allo-threonine aldolase activity"/>
    <property type="evidence" value="ECO:0007669"/>
    <property type="project" value="UniProtKB-EC"/>
</dbReference>
<dbReference type="InterPro" id="IPR015422">
    <property type="entry name" value="PyrdxlP-dep_Trfase_small"/>
</dbReference>
<comment type="similarity">
    <text evidence="2">Belongs to the threonine aldolase family.</text>
</comment>
<sequence length="359" mass="38596">MNVIDLRSDTVTKPTASMRAAIAACEVGDDVIDVDPTCDRLERRTAELLGKEAAIFMPSGTMTNQVAVRIHCKPGDEFICEAGCHIYNYEQGAFAQLSGVVARTVEGPAGVLSASQLKGLIRPFNDHLVRTKLVCLENTHNRGAGKVQPYDHVEEICTWAHESGLRTHLDGARLFNAVAATGISAEQWSRHFDTVSVCFSKGLGAPVGSALAGPKEMIQEARRHRKLFGGGMRQCGIIAAGALYALEHHRARLVEDHANAQLLAEAIRQTEGISLSPKDVDTNIIIFAVEPALGSSAQFAAELKQQGVLSLPISGTQVRLVTHLDVTEALCRQAAKIIKQVAGELAKGNTSTRELEAAY</sequence>
<dbReference type="PANTHER" id="PTHR48097">
    <property type="entry name" value="L-THREONINE ALDOLASE-RELATED"/>
    <property type="match status" value="1"/>
</dbReference>
<dbReference type="KEGG" id="aagg:ETAA8_69110"/>
<dbReference type="AlphaFoldDB" id="A0A517YNE9"/>
<dbReference type="Gene3D" id="3.90.1150.10">
    <property type="entry name" value="Aspartate Aminotransferase, domain 1"/>
    <property type="match status" value="1"/>
</dbReference>